<name>A0A9J7DX26_SPOLT</name>
<gene>
    <name evidence="2" type="primary">LOC111350487</name>
</gene>
<dbReference type="GeneID" id="111350487"/>
<dbReference type="Proteomes" id="UP000301870">
    <property type="component" value="Chromosome 11"/>
</dbReference>
<evidence type="ECO:0000313" key="2">
    <source>
        <dbReference type="RefSeq" id="XP_022817864.1"/>
    </source>
</evidence>
<sequence length="153" mass="17925">MVSPLFIWDRIITSNPNPNFRECYTTTKILRMIYKWWHRFVRKRTKPIPEETAVLWKRRLSIAYGLVAWNAFGLVVYNVYKGKADWAHYYGIKSDEEHSTPPGAAWANTLGIKNAKVYRIAGFKKVDEYEIVDGEAVFMDKEVNSENEETLKD</sequence>
<dbReference type="RefSeq" id="XP_022817864.1">
    <property type="nucleotide sequence ID" value="XM_022962096.1"/>
</dbReference>
<evidence type="ECO:0000313" key="1">
    <source>
        <dbReference type="Proteomes" id="UP000301870"/>
    </source>
</evidence>
<proteinExistence type="predicted"/>
<accession>A0A9J7DX26</accession>
<dbReference type="KEGG" id="sliu:111350487"/>
<protein>
    <submittedName>
        <fullName evidence="2">Uncharacterized protein LOC111350487</fullName>
    </submittedName>
</protein>
<dbReference type="OrthoDB" id="6354412at2759"/>
<reference evidence="2" key="1">
    <citation type="submission" date="2025-08" db="UniProtKB">
        <authorList>
            <consortium name="RefSeq"/>
        </authorList>
    </citation>
    <scope>IDENTIFICATION</scope>
    <source>
        <strain evidence="2">Ishihara</strain>
        <tissue evidence="2">Whole body</tissue>
    </source>
</reference>
<keyword evidence="1" id="KW-1185">Reference proteome</keyword>
<dbReference type="AlphaFoldDB" id="A0A9J7DX26"/>
<organism evidence="1 2">
    <name type="scientific">Spodoptera litura</name>
    <name type="common">Asian cotton leafworm</name>
    <dbReference type="NCBI Taxonomy" id="69820"/>
    <lineage>
        <taxon>Eukaryota</taxon>
        <taxon>Metazoa</taxon>
        <taxon>Ecdysozoa</taxon>
        <taxon>Arthropoda</taxon>
        <taxon>Hexapoda</taxon>
        <taxon>Insecta</taxon>
        <taxon>Pterygota</taxon>
        <taxon>Neoptera</taxon>
        <taxon>Endopterygota</taxon>
        <taxon>Lepidoptera</taxon>
        <taxon>Glossata</taxon>
        <taxon>Ditrysia</taxon>
        <taxon>Noctuoidea</taxon>
        <taxon>Noctuidae</taxon>
        <taxon>Amphipyrinae</taxon>
        <taxon>Spodoptera</taxon>
    </lineage>
</organism>